<feature type="domain" description="FAD-binding" evidence="1">
    <location>
        <begin position="5"/>
        <end position="188"/>
    </location>
</feature>
<evidence type="ECO:0000313" key="2">
    <source>
        <dbReference type="EMBL" id="RZN64506.1"/>
    </source>
</evidence>
<organism evidence="2 3">
    <name type="scientific">Methanoliparum thermophilum</name>
    <dbReference type="NCBI Taxonomy" id="2491083"/>
    <lineage>
        <taxon>Archaea</taxon>
        <taxon>Methanobacteriati</taxon>
        <taxon>Methanobacteriota</taxon>
        <taxon>Candidatus Methanoliparia</taxon>
        <taxon>Candidatus Methanoliparales</taxon>
        <taxon>Candidatus Methanoliparaceae</taxon>
        <taxon>Candidatus Methanoliparum</taxon>
    </lineage>
</organism>
<dbReference type="Proteomes" id="UP000317158">
    <property type="component" value="Unassembled WGS sequence"/>
</dbReference>
<evidence type="ECO:0000313" key="3">
    <source>
        <dbReference type="Proteomes" id="UP000317158"/>
    </source>
</evidence>
<proteinExistence type="predicted"/>
<evidence type="ECO:0000259" key="1">
    <source>
        <dbReference type="Pfam" id="PF01494"/>
    </source>
</evidence>
<dbReference type="SUPFAM" id="SSF51905">
    <property type="entry name" value="FAD/NAD(P)-binding domain"/>
    <property type="match status" value="1"/>
</dbReference>
<protein>
    <submittedName>
        <fullName evidence="2">NAD(P)/FAD-dependent oxidoreductase</fullName>
    </submittedName>
</protein>
<accession>A0A520KRU0</accession>
<dbReference type="InterPro" id="IPR002938">
    <property type="entry name" value="FAD-bd"/>
</dbReference>
<dbReference type="InterPro" id="IPR036188">
    <property type="entry name" value="FAD/NAD-bd_sf"/>
</dbReference>
<dbReference type="PRINTS" id="PR00420">
    <property type="entry name" value="RNGMNOXGNASE"/>
</dbReference>
<dbReference type="PANTHER" id="PTHR42685">
    <property type="entry name" value="GERANYLGERANYL DIPHOSPHATE REDUCTASE"/>
    <property type="match status" value="1"/>
</dbReference>
<sequence>MKKIKCDVVVVGAGPGGSMAAKTCAKYGLDTVLVERKEYPARPEINFCMVHRRLLDYIKIDKKIIESPIRGLVSYSPDGRKISTYEPPGYEFGYQVNRKTFDRELLKLPLKAGAEVLTKTRATGLIREDGRIKGIKAKIEEKEEVEIRSNIVIGADGVQSKVGRWAGIYDKGLNLNDSLLVIESVLDDVNMDEEERLTYFEWFGYKHLPDIVFASGPKGDGKVVLDTMRFKRPHYPTKKGEFFDAERYFIKNHPFFSRSKIVERSGGVIPFNQFKKHITDGVMLVGVTAHHNNPIRQDGLIQAMENGVLSGEVAVEAHEEGDFSSEFLSRYDKRWYRLYGEKYFLNYYIVRFYDYLPNKDINRFFSLLEDNNYTFTDEIFKEASKSPKIISKFINGLKNEGWGINDMFSLVSLLKKYHRNFWDTFL</sequence>
<dbReference type="EMBL" id="RXIF01000006">
    <property type="protein sequence ID" value="RZN64506.1"/>
    <property type="molecule type" value="Genomic_DNA"/>
</dbReference>
<dbReference type="Gene3D" id="3.50.50.60">
    <property type="entry name" value="FAD/NAD(P)-binding domain"/>
    <property type="match status" value="1"/>
</dbReference>
<gene>
    <name evidence="2" type="ORF">EF806_03955</name>
</gene>
<reference evidence="2 3" key="1">
    <citation type="journal article" date="2019" name="Nat. Microbiol.">
        <title>Wide diversity of methane and short-chain alkane metabolisms in uncultured archaea.</title>
        <authorList>
            <person name="Borrel G."/>
            <person name="Adam P.S."/>
            <person name="McKay L.J."/>
            <person name="Chen L.X."/>
            <person name="Sierra-Garcia I.N."/>
            <person name="Sieber C.M."/>
            <person name="Letourneur Q."/>
            <person name="Ghozlane A."/>
            <person name="Andersen G.L."/>
            <person name="Li W.J."/>
            <person name="Hallam S.J."/>
            <person name="Muyzer G."/>
            <person name="de Oliveira V.M."/>
            <person name="Inskeep W.P."/>
            <person name="Banfield J.F."/>
            <person name="Gribaldo S."/>
        </authorList>
    </citation>
    <scope>NUCLEOTIDE SEQUENCE [LARGE SCALE GENOMIC DNA]</scope>
    <source>
        <strain evidence="2">NM1a</strain>
    </source>
</reference>
<dbReference type="Pfam" id="PF01494">
    <property type="entry name" value="FAD_binding_3"/>
    <property type="match status" value="1"/>
</dbReference>
<dbReference type="AlphaFoldDB" id="A0A520KRU0"/>
<dbReference type="GO" id="GO:0071949">
    <property type="term" value="F:FAD binding"/>
    <property type="evidence" value="ECO:0007669"/>
    <property type="project" value="InterPro"/>
</dbReference>
<name>A0A520KRU0_METT2</name>
<dbReference type="PANTHER" id="PTHR42685:SF18">
    <property type="entry name" value="DIGERANYLGERANYLGLYCEROPHOSPHOLIPID REDUCTASE"/>
    <property type="match status" value="1"/>
</dbReference>
<comment type="caution">
    <text evidence="2">The sequence shown here is derived from an EMBL/GenBank/DDBJ whole genome shotgun (WGS) entry which is preliminary data.</text>
</comment>
<dbReference type="InterPro" id="IPR050407">
    <property type="entry name" value="Geranylgeranyl_reductase"/>
</dbReference>